<dbReference type="InterPro" id="IPR041027">
    <property type="entry name" value="FtsK_alpha"/>
</dbReference>
<feature type="transmembrane region" description="Helical" evidence="17">
    <location>
        <begin position="90"/>
        <end position="116"/>
    </location>
</feature>
<comment type="function">
    <text evidence="13">Essential cell division protein that coordinates cell division and chromosome segregation. The N-terminus is involved in assembly of the cell-division machinery. The C-terminus functions as a DNA motor that moves dsDNA in an ATP-dependent manner towards the dif recombination site, which is located within the replication terminus region. Required for activation of the Xer recombinase, allowing activation of chromosome unlinking by recombination.</text>
</comment>
<dbReference type="InterPro" id="IPR003593">
    <property type="entry name" value="AAA+_ATPase"/>
</dbReference>
<dbReference type="CDD" id="cd01127">
    <property type="entry name" value="TrwB_TraG_TraD_VirD4"/>
    <property type="match status" value="1"/>
</dbReference>
<organism evidence="19 20">
    <name type="scientific">Candidatus Promineifilum breve</name>
    <dbReference type="NCBI Taxonomy" id="1806508"/>
    <lineage>
        <taxon>Bacteria</taxon>
        <taxon>Bacillati</taxon>
        <taxon>Chloroflexota</taxon>
        <taxon>Ardenticatenia</taxon>
        <taxon>Candidatus Promineifilales</taxon>
        <taxon>Candidatus Promineifilaceae</taxon>
        <taxon>Candidatus Promineifilum</taxon>
    </lineage>
</organism>
<keyword evidence="4" id="KW-0132">Cell division</keyword>
<feature type="region of interest" description="Disordered" evidence="16">
    <location>
        <begin position="1"/>
        <end position="51"/>
    </location>
</feature>
<keyword evidence="8 15" id="KW-0067">ATP-binding</keyword>
<dbReference type="InterPro" id="IPR027417">
    <property type="entry name" value="P-loop_NTPase"/>
</dbReference>
<feature type="transmembrane region" description="Helical" evidence="17">
    <location>
        <begin position="59"/>
        <end position="78"/>
    </location>
</feature>
<dbReference type="Pfam" id="PF13491">
    <property type="entry name" value="FtsK_4TM"/>
    <property type="match status" value="1"/>
</dbReference>
<dbReference type="Pfam" id="PF17854">
    <property type="entry name" value="FtsK_alpha"/>
    <property type="match status" value="1"/>
</dbReference>
<dbReference type="Proteomes" id="UP000215027">
    <property type="component" value="Chromosome I"/>
</dbReference>
<protein>
    <submittedName>
        <fullName evidence="19">DNA translocase FtsK (Modular protein)</fullName>
    </submittedName>
</protein>
<dbReference type="Gene3D" id="1.10.10.10">
    <property type="entry name" value="Winged helix-like DNA-binding domain superfamily/Winged helix DNA-binding domain"/>
    <property type="match status" value="1"/>
</dbReference>
<dbReference type="InterPro" id="IPR036388">
    <property type="entry name" value="WH-like_DNA-bd_sf"/>
</dbReference>
<feature type="transmembrane region" description="Helical" evidence="17">
    <location>
        <begin position="128"/>
        <end position="149"/>
    </location>
</feature>
<evidence type="ECO:0000256" key="17">
    <source>
        <dbReference type="SAM" id="Phobius"/>
    </source>
</evidence>
<evidence type="ECO:0000256" key="10">
    <source>
        <dbReference type="ARBA" id="ARBA00023125"/>
    </source>
</evidence>
<evidence type="ECO:0000313" key="19">
    <source>
        <dbReference type="EMBL" id="CUS03831.2"/>
    </source>
</evidence>
<feature type="region of interest" description="Disordered" evidence="16">
    <location>
        <begin position="728"/>
        <end position="814"/>
    </location>
</feature>
<evidence type="ECO:0000256" key="1">
    <source>
        <dbReference type="ARBA" id="ARBA00004651"/>
    </source>
</evidence>
<dbReference type="Pfam" id="PF09397">
    <property type="entry name" value="FtsK_gamma"/>
    <property type="match status" value="1"/>
</dbReference>
<feature type="region of interest" description="Disordered" evidence="16">
    <location>
        <begin position="879"/>
        <end position="922"/>
    </location>
</feature>
<evidence type="ECO:0000256" key="8">
    <source>
        <dbReference type="ARBA" id="ARBA00022840"/>
    </source>
</evidence>
<reference evidence="19" key="1">
    <citation type="submission" date="2016-01" db="EMBL/GenBank/DDBJ databases">
        <authorList>
            <person name="Mcilroy J.S."/>
            <person name="Karst M S."/>
            <person name="Albertsen M."/>
        </authorList>
    </citation>
    <scope>NUCLEOTIDE SEQUENCE</scope>
    <source>
        <strain evidence="19">Cfx-K</strain>
    </source>
</reference>
<dbReference type="PROSITE" id="PS50901">
    <property type="entry name" value="FTSK"/>
    <property type="match status" value="1"/>
</dbReference>
<keyword evidence="12" id="KW-0131">Cell cycle</keyword>
<dbReference type="Gene3D" id="3.30.980.40">
    <property type="match status" value="1"/>
</dbReference>
<dbReference type="PANTHER" id="PTHR22683:SF41">
    <property type="entry name" value="DNA TRANSLOCASE FTSK"/>
    <property type="match status" value="1"/>
</dbReference>
<evidence type="ECO:0000256" key="11">
    <source>
        <dbReference type="ARBA" id="ARBA00023136"/>
    </source>
</evidence>
<evidence type="ECO:0000256" key="16">
    <source>
        <dbReference type="SAM" id="MobiDB-lite"/>
    </source>
</evidence>
<comment type="similarity">
    <text evidence="2">Belongs to the FtsK/SpoIIIE/SftA family.</text>
</comment>
<evidence type="ECO:0000256" key="2">
    <source>
        <dbReference type="ARBA" id="ARBA00006474"/>
    </source>
</evidence>
<dbReference type="InterPro" id="IPR002543">
    <property type="entry name" value="FtsK_dom"/>
</dbReference>
<keyword evidence="10" id="KW-0238">DNA-binding</keyword>
<dbReference type="OrthoDB" id="9807790at2"/>
<feature type="compositionally biased region" description="Basic and acidic residues" evidence="16">
    <location>
        <begin position="891"/>
        <end position="914"/>
    </location>
</feature>
<keyword evidence="7" id="KW-0159">Chromosome partition</keyword>
<keyword evidence="6 15" id="KW-0547">Nucleotide-binding</keyword>
<dbReference type="GO" id="GO:0005886">
    <property type="term" value="C:plasma membrane"/>
    <property type="evidence" value="ECO:0007669"/>
    <property type="project" value="UniProtKB-SubCell"/>
</dbReference>
<dbReference type="Gene3D" id="3.40.50.300">
    <property type="entry name" value="P-loop containing nucleotide triphosphate hydrolases"/>
    <property type="match status" value="1"/>
</dbReference>
<dbReference type="GO" id="GO:0005524">
    <property type="term" value="F:ATP binding"/>
    <property type="evidence" value="ECO:0007669"/>
    <property type="project" value="UniProtKB-UniRule"/>
</dbReference>
<evidence type="ECO:0000259" key="18">
    <source>
        <dbReference type="PROSITE" id="PS50901"/>
    </source>
</evidence>
<feature type="binding site" evidence="15">
    <location>
        <begin position="467"/>
        <end position="474"/>
    </location>
    <ligand>
        <name>ATP</name>
        <dbReference type="ChEBI" id="CHEBI:30616"/>
    </ligand>
</feature>
<dbReference type="InterPro" id="IPR036390">
    <property type="entry name" value="WH_DNA-bd_sf"/>
</dbReference>
<dbReference type="InterPro" id="IPR018541">
    <property type="entry name" value="Ftsk_gamma"/>
</dbReference>
<evidence type="ECO:0000256" key="5">
    <source>
        <dbReference type="ARBA" id="ARBA00022692"/>
    </source>
</evidence>
<sequence>MATGKNGGKSNGTRKVSATSKGKSGAPTKSAAKKPAAKSKSAAKNKAPSPRLNDGQRHLLAGIAILFLTAILLLSLLSPNQGQFTQWLSGLAGLAFGLGRVIIPIVTGGVGIYLVLRGMEQQPELPYLRLLGFAIVFLVLLAFATMVTYQREPTYADLYAVAAAGQGGGYTGALLATTLARLLGDWGTIITLVVIGAAGAVLVSGLSRAQFAGWFTREPRPSTGAEPAAREVRINPGREKPVAKPEPPAQMRLIPDGEAADNKTRAAAKPDKPPAREKTKKGQKDTAPPPPFVGVEPPTAAPGSVWTLPRVADVLESGTDVDVNSASIRERVEVIEHTLESFGAPATVVEINQGPTITQFGVEPNYIIQRGGKRTKVKVGKIAGLADDLALALAARSIRIQAPVPGKGYVGIEVPNSAKALVSLRDVMESTEYARMKSSLRIGLGQNVAGQPIVADLAVMPHLLIAGTTGSGKSVCVNGLIACLLLQNTPDDLRLVMIDPKRVELTGYNGIPHLAAPVVVDMDRVIGTLQWALREMDNRYKQFAGAGARNIEEYNRKLRRGDPTATKLPYIVIFIDELADLMMLAPEDTERSVTRLAQMARATGIHMVIATQRPSVDVVTGLIKANFPARIAFAVASGTDSRVILDATGAERLLGQGDMLFQSPDAAAPVRLQGCFVSDGELAQLITYWQTARRAQIIAAPGTTSPAARPTTIAPDRVVKGTVVLVDPDPATTDRRRPAAAVPPPVSHLNAPEAAPDKPAPQRRAPSIPTTPPESPASQPTFIAPTPVRPQTADDRPSTLDDPSSVAHRSPADDVLQQPLWEALQEMENGNGEDAGDDELLPEAIALVRSLNKASTSLLQRRFRIGYTRAARLMDALEDGGIIGPPTGTSKAREVYGEDGQPADREEGEGREGTSDTDAPID</sequence>
<keyword evidence="11 17" id="KW-0472">Membrane</keyword>
<feature type="compositionally biased region" description="Gly residues" evidence="16">
    <location>
        <begin position="1"/>
        <end position="10"/>
    </location>
</feature>
<evidence type="ECO:0000256" key="12">
    <source>
        <dbReference type="ARBA" id="ARBA00023306"/>
    </source>
</evidence>
<feature type="domain" description="FtsK" evidence="18">
    <location>
        <begin position="450"/>
        <end position="642"/>
    </location>
</feature>
<evidence type="ECO:0000256" key="3">
    <source>
        <dbReference type="ARBA" id="ARBA00022475"/>
    </source>
</evidence>
<comment type="subcellular location">
    <subcellularLocation>
        <location evidence="1">Cell membrane</location>
        <topology evidence="1">Multi-pass membrane protein</topology>
    </subcellularLocation>
</comment>
<proteinExistence type="inferred from homology"/>
<evidence type="ECO:0000313" key="20">
    <source>
        <dbReference type="Proteomes" id="UP000215027"/>
    </source>
</evidence>
<dbReference type="KEGG" id="pbf:CFX0092_A1953"/>
<keyword evidence="5 17" id="KW-0812">Transmembrane</keyword>
<accession>A0A160T1D6</accession>
<feature type="compositionally biased region" description="Basic and acidic residues" evidence="16">
    <location>
        <begin position="260"/>
        <end position="284"/>
    </location>
</feature>
<dbReference type="AlphaFoldDB" id="A0A160T1D6"/>
<dbReference type="InterPro" id="IPR050206">
    <property type="entry name" value="FtsK/SpoIIIE/SftA"/>
</dbReference>
<evidence type="ECO:0000256" key="4">
    <source>
        <dbReference type="ARBA" id="ARBA00022618"/>
    </source>
</evidence>
<dbReference type="Pfam" id="PF01580">
    <property type="entry name" value="FtsK_SpoIIIE"/>
    <property type="match status" value="1"/>
</dbReference>
<dbReference type="SMART" id="SM00843">
    <property type="entry name" value="Ftsk_gamma"/>
    <property type="match status" value="1"/>
</dbReference>
<dbReference type="SUPFAM" id="SSF52540">
    <property type="entry name" value="P-loop containing nucleoside triphosphate hydrolases"/>
    <property type="match status" value="1"/>
</dbReference>
<evidence type="ECO:0000256" key="9">
    <source>
        <dbReference type="ARBA" id="ARBA00022989"/>
    </source>
</evidence>
<name>A0A160T1D6_9CHLR</name>
<dbReference type="InterPro" id="IPR025199">
    <property type="entry name" value="FtsK_4TM"/>
</dbReference>
<keyword evidence="9 17" id="KW-1133">Transmembrane helix</keyword>
<evidence type="ECO:0000256" key="13">
    <source>
        <dbReference type="ARBA" id="ARBA00024986"/>
    </source>
</evidence>
<evidence type="ECO:0000256" key="7">
    <source>
        <dbReference type="ARBA" id="ARBA00022829"/>
    </source>
</evidence>
<comment type="subunit">
    <text evidence="14">Homohexamer. Forms a ring that surrounds DNA.</text>
</comment>
<feature type="compositionally biased region" description="Basic and acidic residues" evidence="16">
    <location>
        <begin position="228"/>
        <end position="243"/>
    </location>
</feature>
<feature type="compositionally biased region" description="Low complexity" evidence="16">
    <location>
        <begin position="19"/>
        <end position="30"/>
    </location>
</feature>
<evidence type="ECO:0000256" key="15">
    <source>
        <dbReference type="PROSITE-ProRule" id="PRU00289"/>
    </source>
</evidence>
<evidence type="ECO:0000256" key="6">
    <source>
        <dbReference type="ARBA" id="ARBA00022741"/>
    </source>
</evidence>
<dbReference type="GO" id="GO:0051301">
    <property type="term" value="P:cell division"/>
    <property type="evidence" value="ECO:0007669"/>
    <property type="project" value="UniProtKB-KW"/>
</dbReference>
<dbReference type="RefSeq" id="WP_095043267.1">
    <property type="nucleotide sequence ID" value="NZ_LN890655.1"/>
</dbReference>
<gene>
    <name evidence="19" type="ORF">CFX0092_A1953</name>
</gene>
<feature type="transmembrane region" description="Helical" evidence="17">
    <location>
        <begin position="186"/>
        <end position="207"/>
    </location>
</feature>
<dbReference type="SMART" id="SM00382">
    <property type="entry name" value="AAA"/>
    <property type="match status" value="1"/>
</dbReference>
<dbReference type="GO" id="GO:0007059">
    <property type="term" value="P:chromosome segregation"/>
    <property type="evidence" value="ECO:0007669"/>
    <property type="project" value="UniProtKB-KW"/>
</dbReference>
<keyword evidence="20" id="KW-1185">Reference proteome</keyword>
<feature type="compositionally biased region" description="Basic residues" evidence="16">
    <location>
        <begin position="31"/>
        <end position="43"/>
    </location>
</feature>
<dbReference type="EMBL" id="LN890655">
    <property type="protein sequence ID" value="CUS03831.2"/>
    <property type="molecule type" value="Genomic_DNA"/>
</dbReference>
<keyword evidence="3" id="KW-1003">Cell membrane</keyword>
<dbReference type="GO" id="GO:0003677">
    <property type="term" value="F:DNA binding"/>
    <property type="evidence" value="ECO:0007669"/>
    <property type="project" value="UniProtKB-KW"/>
</dbReference>
<dbReference type="SUPFAM" id="SSF46785">
    <property type="entry name" value="Winged helix' DNA-binding domain"/>
    <property type="match status" value="1"/>
</dbReference>
<dbReference type="PANTHER" id="PTHR22683">
    <property type="entry name" value="SPORULATION PROTEIN RELATED"/>
    <property type="match status" value="1"/>
</dbReference>
<feature type="region of interest" description="Disordered" evidence="16">
    <location>
        <begin position="217"/>
        <end position="304"/>
    </location>
</feature>
<evidence type="ECO:0000256" key="14">
    <source>
        <dbReference type="ARBA" id="ARBA00025923"/>
    </source>
</evidence>